<dbReference type="Gene3D" id="3.30.160.60">
    <property type="entry name" value="Classic Zinc Finger"/>
    <property type="match status" value="1"/>
</dbReference>
<dbReference type="SUPFAM" id="SSF46565">
    <property type="entry name" value="Chaperone J-domain"/>
    <property type="match status" value="1"/>
</dbReference>
<dbReference type="InterPro" id="IPR051964">
    <property type="entry name" value="Chaperone_stress_response"/>
</dbReference>
<feature type="domain" description="C2H2-type" evidence="8">
    <location>
        <begin position="338"/>
        <end position="362"/>
    </location>
</feature>
<organism evidence="9 10">
    <name type="scientific">Pichia kluyveri</name>
    <name type="common">Yeast</name>
    <dbReference type="NCBI Taxonomy" id="36015"/>
    <lineage>
        <taxon>Eukaryota</taxon>
        <taxon>Fungi</taxon>
        <taxon>Dikarya</taxon>
        <taxon>Ascomycota</taxon>
        <taxon>Saccharomycotina</taxon>
        <taxon>Pichiomycetes</taxon>
        <taxon>Pichiales</taxon>
        <taxon>Pichiaceae</taxon>
        <taxon>Pichia</taxon>
    </lineage>
</organism>
<dbReference type="GO" id="GO:0003676">
    <property type="term" value="F:nucleic acid binding"/>
    <property type="evidence" value="ECO:0007669"/>
    <property type="project" value="InterPro"/>
</dbReference>
<dbReference type="InterPro" id="IPR003604">
    <property type="entry name" value="Matrin/U1-like-C_Znf_C2H2"/>
</dbReference>
<evidence type="ECO:0000313" key="9">
    <source>
        <dbReference type="EMBL" id="GMM45761.1"/>
    </source>
</evidence>
<feature type="domain" description="J" evidence="7">
    <location>
        <begin position="4"/>
        <end position="70"/>
    </location>
</feature>
<dbReference type="SMART" id="SM00271">
    <property type="entry name" value="DnaJ"/>
    <property type="match status" value="1"/>
</dbReference>
<keyword evidence="3" id="KW-0862">Zinc</keyword>
<dbReference type="InterPro" id="IPR054076">
    <property type="entry name" value="ZUO1-like_ZHD"/>
</dbReference>
<dbReference type="InterPro" id="IPR036869">
    <property type="entry name" value="J_dom_sf"/>
</dbReference>
<dbReference type="PANTHER" id="PTHR44029:SF1">
    <property type="entry name" value="DNAJ HOMOLOG SUBFAMILY C MEMBER 21"/>
    <property type="match status" value="1"/>
</dbReference>
<evidence type="ECO:0000256" key="6">
    <source>
        <dbReference type="SAM" id="MobiDB-lite"/>
    </source>
</evidence>
<dbReference type="PRINTS" id="PR00625">
    <property type="entry name" value="JDOMAIN"/>
</dbReference>
<dbReference type="GO" id="GO:0005737">
    <property type="term" value="C:cytoplasm"/>
    <property type="evidence" value="ECO:0007669"/>
    <property type="project" value="TreeGrafter"/>
</dbReference>
<reference evidence="9 10" key="1">
    <citation type="journal article" date="2023" name="Elife">
        <title>Identification of key yeast species and microbe-microbe interactions impacting larval growth of Drosophila in the wild.</title>
        <authorList>
            <person name="Mure A."/>
            <person name="Sugiura Y."/>
            <person name="Maeda R."/>
            <person name="Honda K."/>
            <person name="Sakurai N."/>
            <person name="Takahashi Y."/>
            <person name="Watada M."/>
            <person name="Katoh T."/>
            <person name="Gotoh A."/>
            <person name="Gotoh Y."/>
            <person name="Taniguchi I."/>
            <person name="Nakamura K."/>
            <person name="Hayashi T."/>
            <person name="Katayama T."/>
            <person name="Uemura T."/>
            <person name="Hattori Y."/>
        </authorList>
    </citation>
    <scope>NUCLEOTIDE SEQUENCE [LARGE SCALE GENOMIC DNA]</scope>
    <source>
        <strain evidence="9 10">PK-24</strain>
    </source>
</reference>
<dbReference type="InterPro" id="IPR001623">
    <property type="entry name" value="DnaJ_domain"/>
</dbReference>
<dbReference type="SUPFAM" id="SSF57667">
    <property type="entry name" value="beta-beta-alpha zinc fingers"/>
    <property type="match status" value="1"/>
</dbReference>
<name>A0AAV5R585_PICKL</name>
<dbReference type="PROSITE" id="PS00636">
    <property type="entry name" value="DNAJ_1"/>
    <property type="match status" value="1"/>
</dbReference>
<proteinExistence type="predicted"/>
<dbReference type="EMBL" id="BTGB01000003">
    <property type="protein sequence ID" value="GMM45761.1"/>
    <property type="molecule type" value="Genomic_DNA"/>
</dbReference>
<dbReference type="InterPro" id="IPR022755">
    <property type="entry name" value="Znf_C2H2_jaz"/>
</dbReference>
<keyword evidence="1" id="KW-0479">Metal-binding</keyword>
<keyword evidence="5" id="KW-0175">Coiled coil</keyword>
<keyword evidence="10" id="KW-1185">Reference proteome</keyword>
<sequence>MKTDYYILLGVEETATSLEIKKAYRKKALILHPDKNPDDIENTTRLFNEVRVAYETLSDPQERSWYDSHKFQILREDGDQNNNSNNDNFDDENFETYYSGIQVDDIEKYLNINLYQKFDDSINGFYSIVSVLLDRIASEEVTSGKQQKLPGFNNFKDDTPLATVCDPKELLFPRIGNSKSNFESTRMFYKVWSNFQSVKTFTWCDEYRYSMAPDRRTRRIMEKENKKLRDQSKKLFNETVRKFINFIKKIDSRIDSKARKAYEKNKLNQQREEMKRQAQIEKEERQRQRQLFEEQDWQTVDPDDLAEIEEQLDKLYKEEQRINGEESDNELDNNDDLFECVICDKVFKSEKQFEDHERSKKHLKLLKQLQWEMRKEGIELGIDNDNYIKETIDDGDDLDDLDDEFEDALESFGDLDDLTNEQLEAMFAEQLMQEQLMKEKEDNIDFNDEIPADVKDEVIDDDIKEETVDSINDEIDDNIDDDIYEDDIKTNKSTEPSKKNKTDEKLDELSKLLNGASLDSESDDDWGTSKKPNKSKKSKIKTNIKSNTQKSSTIKELCSVCNEEFTSRNKLFQHVESSGHAAPPSKVKKSKKKSKK</sequence>
<dbReference type="InterPro" id="IPR013087">
    <property type="entry name" value="Znf_C2H2_type"/>
</dbReference>
<dbReference type="PROSITE" id="PS50076">
    <property type="entry name" value="DNAJ_2"/>
    <property type="match status" value="1"/>
</dbReference>
<evidence type="ECO:0000259" key="7">
    <source>
        <dbReference type="PROSITE" id="PS50076"/>
    </source>
</evidence>
<dbReference type="PROSITE" id="PS00028">
    <property type="entry name" value="ZINC_FINGER_C2H2_1"/>
    <property type="match status" value="2"/>
</dbReference>
<protein>
    <submittedName>
        <fullName evidence="9">Jjj1 protein</fullName>
    </submittedName>
</protein>
<dbReference type="AlphaFoldDB" id="A0AAV5R585"/>
<evidence type="ECO:0000256" key="2">
    <source>
        <dbReference type="ARBA" id="ARBA00022771"/>
    </source>
</evidence>
<dbReference type="PANTHER" id="PTHR44029">
    <property type="entry name" value="DNAJ HOMOLOG SUBFAMILY C MEMBER 21"/>
    <property type="match status" value="1"/>
</dbReference>
<feature type="compositionally biased region" description="Basic residues" evidence="6">
    <location>
        <begin position="531"/>
        <end position="542"/>
    </location>
</feature>
<dbReference type="Pfam" id="PF00226">
    <property type="entry name" value="DnaJ"/>
    <property type="match status" value="1"/>
</dbReference>
<dbReference type="Pfam" id="PF21884">
    <property type="entry name" value="ZUO1-like_ZHD"/>
    <property type="match status" value="1"/>
</dbReference>
<evidence type="ECO:0000259" key="8">
    <source>
        <dbReference type="PROSITE" id="PS50157"/>
    </source>
</evidence>
<dbReference type="GO" id="GO:0008270">
    <property type="term" value="F:zinc ion binding"/>
    <property type="evidence" value="ECO:0007669"/>
    <property type="project" value="UniProtKB-KW"/>
</dbReference>
<gene>
    <name evidence="9" type="ORF">DAPK24_023360</name>
</gene>
<accession>A0AAV5R585</accession>
<dbReference type="Proteomes" id="UP001378960">
    <property type="component" value="Unassembled WGS sequence"/>
</dbReference>
<dbReference type="InterPro" id="IPR018253">
    <property type="entry name" value="DnaJ_domain_CS"/>
</dbReference>
<evidence type="ECO:0000256" key="5">
    <source>
        <dbReference type="SAM" id="Coils"/>
    </source>
</evidence>
<feature type="compositionally biased region" description="Acidic residues" evidence="6">
    <location>
        <begin position="471"/>
        <end position="485"/>
    </location>
</feature>
<dbReference type="Pfam" id="PF12171">
    <property type="entry name" value="zf-C2H2_jaz"/>
    <property type="match status" value="1"/>
</dbReference>
<dbReference type="SMART" id="SM00451">
    <property type="entry name" value="ZnF_U1"/>
    <property type="match status" value="2"/>
</dbReference>
<dbReference type="PROSITE" id="PS50157">
    <property type="entry name" value="ZINC_FINGER_C2H2_2"/>
    <property type="match status" value="1"/>
</dbReference>
<dbReference type="SMART" id="SM00355">
    <property type="entry name" value="ZnF_C2H2"/>
    <property type="match status" value="2"/>
</dbReference>
<feature type="coiled-coil region" evidence="5">
    <location>
        <begin position="218"/>
        <end position="325"/>
    </location>
</feature>
<keyword evidence="2 4" id="KW-0863">Zinc-finger</keyword>
<comment type="caution">
    <text evidence="9">The sequence shown here is derived from an EMBL/GenBank/DDBJ whole genome shotgun (WGS) entry which is preliminary data.</text>
</comment>
<dbReference type="Gene3D" id="1.10.287.110">
    <property type="entry name" value="DnaJ domain"/>
    <property type="match status" value="1"/>
</dbReference>
<dbReference type="CDD" id="cd06257">
    <property type="entry name" value="DnaJ"/>
    <property type="match status" value="1"/>
</dbReference>
<feature type="region of interest" description="Disordered" evidence="6">
    <location>
        <begin position="464"/>
        <end position="552"/>
    </location>
</feature>
<evidence type="ECO:0000313" key="10">
    <source>
        <dbReference type="Proteomes" id="UP001378960"/>
    </source>
</evidence>
<evidence type="ECO:0000256" key="1">
    <source>
        <dbReference type="ARBA" id="ARBA00022723"/>
    </source>
</evidence>
<dbReference type="InterPro" id="IPR036236">
    <property type="entry name" value="Znf_C2H2_sf"/>
</dbReference>
<evidence type="ECO:0000256" key="3">
    <source>
        <dbReference type="ARBA" id="ARBA00022833"/>
    </source>
</evidence>
<feature type="region of interest" description="Disordered" evidence="6">
    <location>
        <begin position="574"/>
        <end position="596"/>
    </location>
</feature>
<evidence type="ECO:0000256" key="4">
    <source>
        <dbReference type="PROSITE-ProRule" id="PRU00042"/>
    </source>
</evidence>
<feature type="compositionally biased region" description="Basic and acidic residues" evidence="6">
    <location>
        <begin position="486"/>
        <end position="510"/>
    </location>
</feature>
<feature type="compositionally biased region" description="Basic residues" evidence="6">
    <location>
        <begin position="586"/>
        <end position="596"/>
    </location>
</feature>